<dbReference type="Proteomes" id="UP000035682">
    <property type="component" value="Unplaced"/>
</dbReference>
<accession>A0A090L7G1</accession>
<evidence type="ECO:0000256" key="1">
    <source>
        <dbReference type="ARBA" id="ARBA00004651"/>
    </source>
</evidence>
<dbReference type="GO" id="GO:0005778">
    <property type="term" value="C:peroxisomal membrane"/>
    <property type="evidence" value="ECO:0007669"/>
    <property type="project" value="UniProtKB-SubCell"/>
</dbReference>
<evidence type="ECO:0000256" key="15">
    <source>
        <dbReference type="ARBA" id="ARBA00036527"/>
    </source>
</evidence>
<dbReference type="InterPro" id="IPR000873">
    <property type="entry name" value="AMP-dep_synth/lig_dom"/>
</dbReference>
<evidence type="ECO:0000256" key="10">
    <source>
        <dbReference type="ARBA" id="ARBA00022989"/>
    </source>
</evidence>
<dbReference type="InterPro" id="IPR042099">
    <property type="entry name" value="ANL_N_sf"/>
</dbReference>
<dbReference type="OrthoDB" id="288590at2759"/>
<keyword evidence="13" id="KW-0576">Peroxisome</keyword>
<dbReference type="GeneID" id="36375829"/>
<comment type="catalytic activity">
    <reaction evidence="15">
        <text>a very long-chain fatty acid + ATP + CoA = a very long-chain fatty acyl-CoA + AMP + diphosphate</text>
        <dbReference type="Rhea" id="RHEA:54536"/>
        <dbReference type="ChEBI" id="CHEBI:30616"/>
        <dbReference type="ChEBI" id="CHEBI:33019"/>
        <dbReference type="ChEBI" id="CHEBI:57287"/>
        <dbReference type="ChEBI" id="CHEBI:58950"/>
        <dbReference type="ChEBI" id="CHEBI:138261"/>
        <dbReference type="ChEBI" id="CHEBI:456215"/>
    </reaction>
    <physiologicalReaction direction="left-to-right" evidence="15">
        <dbReference type="Rhea" id="RHEA:54537"/>
    </physiologicalReaction>
</comment>
<keyword evidence="10" id="KW-1133">Transmembrane helix</keyword>
<dbReference type="AlphaFoldDB" id="A0A090L7G1"/>
<dbReference type="FunFam" id="3.40.50.12780:FF:000019">
    <property type="entry name" value="Long-chain fatty acid transporter"/>
    <property type="match status" value="1"/>
</dbReference>
<dbReference type="GO" id="GO:0005886">
    <property type="term" value="C:plasma membrane"/>
    <property type="evidence" value="ECO:0007669"/>
    <property type="project" value="UniProtKB-SubCell"/>
</dbReference>
<reference evidence="24 25" key="1">
    <citation type="submission" date="2014-09" db="EMBL/GenBank/DDBJ databases">
        <authorList>
            <person name="Martin A.A."/>
        </authorList>
    </citation>
    <scope>NUCLEOTIDE SEQUENCE</scope>
    <source>
        <strain evidence="25">ED321</strain>
        <strain evidence="24">ED321 Heterogonic</strain>
    </source>
</reference>
<gene>
    <name evidence="24 26 27" type="ORF">SRAE_1000172600</name>
</gene>
<evidence type="ECO:0000256" key="6">
    <source>
        <dbReference type="ARBA" id="ARBA00022692"/>
    </source>
</evidence>
<dbReference type="STRING" id="34506.A0A090L7G1"/>
<keyword evidence="3" id="KW-0813">Transport</keyword>
<dbReference type="CTD" id="36375829"/>
<evidence type="ECO:0000256" key="5">
    <source>
        <dbReference type="ARBA" id="ARBA00022598"/>
    </source>
</evidence>
<evidence type="ECO:0000256" key="4">
    <source>
        <dbReference type="ARBA" id="ARBA00022475"/>
    </source>
</evidence>
<keyword evidence="5" id="KW-0436">Ligase</keyword>
<keyword evidence="4" id="KW-1003">Cell membrane</keyword>
<keyword evidence="9" id="KW-0067">ATP-binding</keyword>
<keyword evidence="7" id="KW-0547">Nucleotide-binding</keyword>
<dbReference type="SUPFAM" id="SSF56801">
    <property type="entry name" value="Acetyl-CoA synthetase-like"/>
    <property type="match status" value="1"/>
</dbReference>
<keyword evidence="12" id="KW-0472">Membrane</keyword>
<organism evidence="24">
    <name type="scientific">Strongyloides ratti</name>
    <name type="common">Parasitic roundworm</name>
    <dbReference type="NCBI Taxonomy" id="34506"/>
    <lineage>
        <taxon>Eukaryota</taxon>
        <taxon>Metazoa</taxon>
        <taxon>Ecdysozoa</taxon>
        <taxon>Nematoda</taxon>
        <taxon>Chromadorea</taxon>
        <taxon>Rhabditida</taxon>
        <taxon>Tylenchina</taxon>
        <taxon>Panagrolaimomorpha</taxon>
        <taxon>Strongyloidoidea</taxon>
        <taxon>Strongyloididae</taxon>
        <taxon>Strongyloides</taxon>
    </lineage>
</organism>
<dbReference type="InterPro" id="IPR025110">
    <property type="entry name" value="AMP-bd_C"/>
</dbReference>
<proteinExistence type="inferred from homology"/>
<dbReference type="PROSITE" id="PS00018">
    <property type="entry name" value="EF_HAND_1"/>
    <property type="match status" value="1"/>
</dbReference>
<dbReference type="PROSITE" id="PS00455">
    <property type="entry name" value="AMP_BINDING"/>
    <property type="match status" value="1"/>
</dbReference>
<comment type="subcellular location">
    <subcellularLocation>
        <location evidence="1">Cell membrane</location>
        <topology evidence="1">Multi-pass membrane protein</topology>
    </subcellularLocation>
    <subcellularLocation>
        <location evidence="17">Peroxisome membrane</location>
    </subcellularLocation>
</comment>
<keyword evidence="8" id="KW-0443">Lipid metabolism</keyword>
<dbReference type="Gene3D" id="3.30.300.30">
    <property type="match status" value="1"/>
</dbReference>
<comment type="catalytic activity">
    <reaction evidence="18">
        <text>tetracosanoate + ATP + CoA = tetracosanoyl-CoA + AMP + diphosphate</text>
        <dbReference type="Rhea" id="RHEA:33639"/>
        <dbReference type="ChEBI" id="CHEBI:30616"/>
        <dbReference type="ChEBI" id="CHEBI:31014"/>
        <dbReference type="ChEBI" id="CHEBI:33019"/>
        <dbReference type="ChEBI" id="CHEBI:57287"/>
        <dbReference type="ChEBI" id="CHEBI:65052"/>
        <dbReference type="ChEBI" id="CHEBI:456215"/>
    </reaction>
    <physiologicalReaction direction="left-to-right" evidence="18">
        <dbReference type="Rhea" id="RHEA:33640"/>
    </physiologicalReaction>
</comment>
<evidence type="ECO:0000256" key="21">
    <source>
        <dbReference type="ARBA" id="ARBA00078285"/>
    </source>
</evidence>
<evidence type="ECO:0000256" key="16">
    <source>
        <dbReference type="ARBA" id="ARBA00041297"/>
    </source>
</evidence>
<evidence type="ECO:0000259" key="22">
    <source>
        <dbReference type="Pfam" id="PF00501"/>
    </source>
</evidence>
<protein>
    <recommendedName>
        <fullName evidence="20">Very long-chain fatty acid transport protein</fullName>
        <ecNumber evidence="14">6.2.1.3</ecNumber>
    </recommendedName>
    <alternativeName>
        <fullName evidence="16">Long-chain-fatty-acid--CoA ligase</fullName>
    </alternativeName>
    <alternativeName>
        <fullName evidence="21">Very-long-chain acyl-CoA synthetase</fullName>
    </alternativeName>
</protein>
<comment type="function">
    <text evidence="19">Acyl-CoA synthetase required for both the import of long chain fatty acids (LCFAs) (C14-C18) and the activation very long chain fatty acids (VLCFAs) (C20-C26) by esterification of the fatty acids into metabolically active CoA-thioesters for subsequent degradation or incorporation into phospholipids. The transport and fatty acyl-CoA synthetase activities are genetically separable and are thus independent activities. Esterifies VLCFAs in the peroxisome matrix. The VLCFAs are actively transported into peroxisomes by a PXA1-PXA2 heterodimeric transporter in the peroxisomal membrane.</text>
</comment>
<dbReference type="FunFam" id="3.30.300.30:FF:000002">
    <property type="entry name" value="Long-chain fatty acid transport protein 1"/>
    <property type="match status" value="1"/>
</dbReference>
<dbReference type="GO" id="GO:0005324">
    <property type="term" value="F:long-chain fatty acid transmembrane transporter activity"/>
    <property type="evidence" value="ECO:0007669"/>
    <property type="project" value="TreeGrafter"/>
</dbReference>
<evidence type="ECO:0000259" key="23">
    <source>
        <dbReference type="Pfam" id="PF13193"/>
    </source>
</evidence>
<evidence type="ECO:0000313" key="24">
    <source>
        <dbReference type="EMBL" id="CEF63464.1"/>
    </source>
</evidence>
<dbReference type="OMA" id="IYRDVFK"/>
<dbReference type="RefSeq" id="XP_024502666.1">
    <property type="nucleotide sequence ID" value="XM_024648716.1"/>
</dbReference>
<evidence type="ECO:0000256" key="12">
    <source>
        <dbReference type="ARBA" id="ARBA00023136"/>
    </source>
</evidence>
<dbReference type="GO" id="GO:0005524">
    <property type="term" value="F:ATP binding"/>
    <property type="evidence" value="ECO:0007669"/>
    <property type="project" value="UniProtKB-KW"/>
</dbReference>
<dbReference type="EC" id="6.2.1.3" evidence="14"/>
<evidence type="ECO:0000256" key="9">
    <source>
        <dbReference type="ARBA" id="ARBA00022840"/>
    </source>
</evidence>
<dbReference type="InterPro" id="IPR020845">
    <property type="entry name" value="AMP-binding_CS"/>
</dbReference>
<evidence type="ECO:0000313" key="27">
    <source>
        <dbReference type="WormBase" id="SRAE_1000172600"/>
    </source>
</evidence>
<evidence type="ECO:0000256" key="14">
    <source>
        <dbReference type="ARBA" id="ARBA00026121"/>
    </source>
</evidence>
<evidence type="ECO:0000256" key="18">
    <source>
        <dbReference type="ARBA" id="ARBA00048666"/>
    </source>
</evidence>
<evidence type="ECO:0000256" key="3">
    <source>
        <dbReference type="ARBA" id="ARBA00022448"/>
    </source>
</evidence>
<evidence type="ECO:0000256" key="13">
    <source>
        <dbReference type="ARBA" id="ARBA00023140"/>
    </source>
</evidence>
<feature type="domain" description="AMP-binding enzyme C-terminal" evidence="23">
    <location>
        <begin position="544"/>
        <end position="622"/>
    </location>
</feature>
<dbReference type="InterPro" id="IPR018247">
    <property type="entry name" value="EF_Hand_1_Ca_BS"/>
</dbReference>
<evidence type="ECO:0000256" key="2">
    <source>
        <dbReference type="ARBA" id="ARBA00006432"/>
    </source>
</evidence>
<evidence type="ECO:0000256" key="8">
    <source>
        <dbReference type="ARBA" id="ARBA00022832"/>
    </source>
</evidence>
<dbReference type="Pfam" id="PF00501">
    <property type="entry name" value="AMP-binding"/>
    <property type="match status" value="1"/>
</dbReference>
<dbReference type="InterPro" id="IPR045851">
    <property type="entry name" value="AMP-bd_C_sf"/>
</dbReference>
<keyword evidence="6" id="KW-0812">Transmembrane</keyword>
<dbReference type="GO" id="GO:0004467">
    <property type="term" value="F:long-chain fatty acid-CoA ligase activity"/>
    <property type="evidence" value="ECO:0007669"/>
    <property type="project" value="UniProtKB-EC"/>
</dbReference>
<dbReference type="PANTHER" id="PTHR43107">
    <property type="entry name" value="LONG-CHAIN FATTY ACID TRANSPORT PROTEIN"/>
    <property type="match status" value="1"/>
</dbReference>
<evidence type="ECO:0000313" key="25">
    <source>
        <dbReference type="Proteomes" id="UP000035682"/>
    </source>
</evidence>
<name>A0A090L7G1_STRRB</name>
<evidence type="ECO:0000256" key="19">
    <source>
        <dbReference type="ARBA" id="ARBA00060276"/>
    </source>
</evidence>
<evidence type="ECO:0000256" key="7">
    <source>
        <dbReference type="ARBA" id="ARBA00022741"/>
    </source>
</evidence>
<dbReference type="Gene3D" id="3.40.50.12780">
    <property type="entry name" value="N-terminal domain of ligase-like"/>
    <property type="match status" value="1"/>
</dbReference>
<dbReference type="WBParaSite" id="SRAE_1000172600.1">
    <property type="protein sequence ID" value="SRAE_1000172600.1"/>
    <property type="gene ID" value="WBGene00258334"/>
</dbReference>
<keyword evidence="25" id="KW-1185">Reference proteome</keyword>
<keyword evidence="8" id="KW-0276">Fatty acid metabolism</keyword>
<dbReference type="GO" id="GO:0005789">
    <property type="term" value="C:endoplasmic reticulum membrane"/>
    <property type="evidence" value="ECO:0007669"/>
    <property type="project" value="TreeGrafter"/>
</dbReference>
<evidence type="ECO:0000256" key="17">
    <source>
        <dbReference type="ARBA" id="ARBA00046271"/>
    </source>
</evidence>
<comment type="similarity">
    <text evidence="2">Belongs to the ATP-dependent AMP-binding enzyme family.</text>
</comment>
<evidence type="ECO:0000313" key="26">
    <source>
        <dbReference type="WBParaSite" id="SRAE_1000172600.1"/>
    </source>
</evidence>
<dbReference type="PANTHER" id="PTHR43107:SF15">
    <property type="entry name" value="FATTY ACID TRANSPORT PROTEIN 3, ISOFORM A"/>
    <property type="match status" value="1"/>
</dbReference>
<keyword evidence="11" id="KW-0445">Lipid transport</keyword>
<dbReference type="WormBase" id="SRAE_1000172600">
    <property type="protein sequence ID" value="SRP05116"/>
    <property type="gene ID" value="WBGene00258334"/>
</dbReference>
<dbReference type="GO" id="GO:0044539">
    <property type="term" value="P:long-chain fatty acid import into cell"/>
    <property type="evidence" value="ECO:0007669"/>
    <property type="project" value="TreeGrafter"/>
</dbReference>
<evidence type="ECO:0000256" key="11">
    <source>
        <dbReference type="ARBA" id="ARBA00023055"/>
    </source>
</evidence>
<sequence length="672" mass="76044">MTSSCSKTGNGSCKTDNGCCQMNGLSKFAIISIFIAYGINVLNPDTGLLKTGAIILTINILTSDIFLRIIKTLPRDIKGILTLIMIKYKVYKAFKKNEPLHYYWMSNVKKYGNSEAIIDIDNNKTLTFNEVNSLANKYANFFLSKGYTKGDVVALYSENSLEFFAFWIGMSKIGVVTAWINSNLKSEPLSHSIKSAKTTTIITTNSLINTLQKLFDSKLLDKDEYKLYNLSNEKVNEYINLKDVCDNCSEIDKKYHPNFKDILCYIYTSGTTGNPKPAVIKHYRYFFMSNGIKTAFGITKEDRIYITMPMYHSAAGILGTGQLIVGGSTLIIKKKFSASNFWKDAVKYRCTVSQYIGEICRYLLAQKQIDEEKKHPIKLMFGNGLRGEIWPEFVNRFNIRKIGEFYGSTEGNSNILNLNSHVGACGFFPIYPFIKAFYPVRLLKVDEETGEILRDKNGLCITCQPGEMGEMCGVIKKNDPLLNFEGYVNKDDTSKKVIRDVTVKGDMVFTSGDLLYWDELGYLYFKDRRGDTFRWKGENCSTMEVEGILQPIKTVQDVSVYGVEIPGKEGRAGMAGVSLIDNVNVTNFVKDIANILIESLPPYAVPLFLRICKEVEQTGTFKLKKTTLQKEGFDLKKCKGDSIYYMDWSTKSYTLLTPEMQENIETGKYTKL</sequence>
<dbReference type="EMBL" id="LN609528">
    <property type="protein sequence ID" value="CEF63464.1"/>
    <property type="molecule type" value="Genomic_DNA"/>
</dbReference>
<feature type="domain" description="AMP-dependent synthetase/ligase" evidence="22">
    <location>
        <begin position="107"/>
        <end position="472"/>
    </location>
</feature>
<evidence type="ECO:0000256" key="20">
    <source>
        <dbReference type="ARBA" id="ARBA00068795"/>
    </source>
</evidence>
<reference evidence="26" key="2">
    <citation type="submission" date="2020-12" db="UniProtKB">
        <authorList>
            <consortium name="WormBaseParasite"/>
        </authorList>
    </citation>
    <scope>IDENTIFICATION</scope>
</reference>
<dbReference type="Pfam" id="PF13193">
    <property type="entry name" value="AMP-binding_C"/>
    <property type="match status" value="1"/>
</dbReference>